<protein>
    <recommendedName>
        <fullName evidence="7">PH domain-containing protein</fullName>
    </recommendedName>
</protein>
<dbReference type="Pfam" id="PF01237">
    <property type="entry name" value="Oxysterol_BP"/>
    <property type="match status" value="1"/>
</dbReference>
<feature type="compositionally biased region" description="Polar residues" evidence="6">
    <location>
        <begin position="619"/>
        <end position="641"/>
    </location>
</feature>
<dbReference type="InterPro" id="IPR011993">
    <property type="entry name" value="PH-like_dom_sf"/>
</dbReference>
<dbReference type="GO" id="GO:0032934">
    <property type="term" value="F:sterol binding"/>
    <property type="evidence" value="ECO:0007669"/>
    <property type="project" value="TreeGrafter"/>
</dbReference>
<evidence type="ECO:0000259" key="7">
    <source>
        <dbReference type="PROSITE" id="PS50003"/>
    </source>
</evidence>
<accession>A0A0G4EJ64</accession>
<organism evidence="8 9">
    <name type="scientific">Vitrella brassicaformis (strain CCMP3155)</name>
    <dbReference type="NCBI Taxonomy" id="1169540"/>
    <lineage>
        <taxon>Eukaryota</taxon>
        <taxon>Sar</taxon>
        <taxon>Alveolata</taxon>
        <taxon>Colpodellida</taxon>
        <taxon>Vitrellaceae</taxon>
        <taxon>Vitrella</taxon>
    </lineage>
</organism>
<keyword evidence="5" id="KW-0446">Lipid-binding</keyword>
<evidence type="ECO:0000256" key="2">
    <source>
        <dbReference type="ARBA" id="ARBA00022448"/>
    </source>
</evidence>
<keyword evidence="3" id="KW-0597">Phosphoprotein</keyword>
<dbReference type="VEuPathDB" id="CryptoDB:Vbra_20464"/>
<dbReference type="PROSITE" id="PS50003">
    <property type="entry name" value="PH_DOMAIN"/>
    <property type="match status" value="1"/>
</dbReference>
<dbReference type="SUPFAM" id="SSF144000">
    <property type="entry name" value="Oxysterol-binding protein-like"/>
    <property type="match status" value="1"/>
</dbReference>
<dbReference type="SUPFAM" id="SSF50729">
    <property type="entry name" value="PH domain-like"/>
    <property type="match status" value="1"/>
</dbReference>
<dbReference type="Gene3D" id="2.30.29.30">
    <property type="entry name" value="Pleckstrin-homology domain (PH domain)/Phosphotyrosine-binding domain (PTB)"/>
    <property type="match status" value="1"/>
</dbReference>
<dbReference type="Proteomes" id="UP000041254">
    <property type="component" value="Unassembled WGS sequence"/>
</dbReference>
<dbReference type="OMA" id="QIMRDEF"/>
<keyword evidence="4" id="KW-0445">Lipid transport</keyword>
<dbReference type="GO" id="GO:0016020">
    <property type="term" value="C:membrane"/>
    <property type="evidence" value="ECO:0007669"/>
    <property type="project" value="TreeGrafter"/>
</dbReference>
<evidence type="ECO:0000313" key="9">
    <source>
        <dbReference type="Proteomes" id="UP000041254"/>
    </source>
</evidence>
<dbReference type="OrthoDB" id="1854502at2759"/>
<dbReference type="FunCoup" id="A0A0G4EJ64">
    <property type="interactions" value="23"/>
</dbReference>
<dbReference type="InterPro" id="IPR000648">
    <property type="entry name" value="Oxysterol-bd"/>
</dbReference>
<dbReference type="EMBL" id="CDMY01000252">
    <property type="protein sequence ID" value="CEL97051.1"/>
    <property type="molecule type" value="Genomic_DNA"/>
</dbReference>
<evidence type="ECO:0000256" key="3">
    <source>
        <dbReference type="ARBA" id="ARBA00022553"/>
    </source>
</evidence>
<dbReference type="PANTHER" id="PTHR10972">
    <property type="entry name" value="OXYSTEROL-BINDING PROTEIN-RELATED"/>
    <property type="match status" value="1"/>
</dbReference>
<sequence length="821" mass="92748">MVCECDFDMSELDRHSETCNITVTPYVLHQGELMKWTNYVKAWRPRHFTVELGVLKYSHEKGGPLRDSFALSECGLSLCHGDAHRFEIATPRGRVTLKAASKEDKERWLDALTKAKGGLHNASLKPPARTTDGSLPNYSPTPSIEATDDDNSTVPQLTFVEQLGETRTRLRDKMHDYAKHHEMAIRIVGELEDEAAQQQVTECLDQMKSILWTIEALSDQQFSQAEAWAKKETRRHMALENTFLHIGKENHQLARAASRLGSKEGGVLNADEEEEEGEWDDYEDFFDAAEKLIDESTAAAAGASPLVYRPDYGTVSSSAAVVSNGSQPAGGIQRRTRLPVPRAEIKVSLWNILKEFIGKDLSRISMPIFFNEPTSFLQRLAEDLQYTALVRTAASLTDPLERLVYMAVFSVTPFASTVGRFVKPFNPLLGETYEITHRGFRFIAEQVGHHPPVSAYHAESDDFVIWGHVHLKNRFIGKSVEAIPSGSIHCVLPRVAEADHFTWARPHMVVHNILFGRLWVEWYGTVLVTNHSTGDVAIIELLRKGWFDKKMHQLRGVVQDKHGRTHWLLGGSWSAEVWAERCDPGPIPSDGNSRPTPTPPHPQHTSPEQEPLLQHHVRGSTSSSLMSEASGQVDGSATQDPSSAAAKRARGRKGSSSSQHSYHHHPPPVGSMPIPEVDWESIQSDPSTRRVLWSPTPLPAHAEQYFNYSQMAMELNEITPEYDRQAGAHMPRTDSRFRPDQRAYEEGRLDEASSEKTRLEDRQREAAKKRPRGEQDYSPLWFQRSRDKYTGEATWAFRGSYWEKKRHNDFKHCPHIFGTTH</sequence>
<dbReference type="PANTHER" id="PTHR10972:SF205">
    <property type="entry name" value="OXYSTEROL-BINDING PROTEIN 1"/>
    <property type="match status" value="1"/>
</dbReference>
<evidence type="ECO:0000256" key="6">
    <source>
        <dbReference type="SAM" id="MobiDB-lite"/>
    </source>
</evidence>
<dbReference type="InParanoid" id="A0A0G4EJ64"/>
<dbReference type="PhylomeDB" id="A0A0G4EJ64"/>
<dbReference type="AlphaFoldDB" id="A0A0G4EJ64"/>
<name>A0A0G4EJ64_VITBC</name>
<gene>
    <name evidence="8" type="ORF">Vbra_20464</name>
</gene>
<dbReference type="InterPro" id="IPR001849">
    <property type="entry name" value="PH_domain"/>
</dbReference>
<keyword evidence="2" id="KW-0813">Transport</keyword>
<feature type="region of interest" description="Disordered" evidence="6">
    <location>
        <begin position="580"/>
        <end position="676"/>
    </location>
</feature>
<dbReference type="GO" id="GO:0005829">
    <property type="term" value="C:cytosol"/>
    <property type="evidence" value="ECO:0007669"/>
    <property type="project" value="TreeGrafter"/>
</dbReference>
<evidence type="ECO:0000313" key="8">
    <source>
        <dbReference type="EMBL" id="CEL97051.1"/>
    </source>
</evidence>
<dbReference type="SMART" id="SM00233">
    <property type="entry name" value="PH"/>
    <property type="match status" value="1"/>
</dbReference>
<evidence type="ECO:0000256" key="4">
    <source>
        <dbReference type="ARBA" id="ARBA00023055"/>
    </source>
</evidence>
<proteinExistence type="inferred from homology"/>
<dbReference type="Gene3D" id="2.40.160.120">
    <property type="match status" value="1"/>
</dbReference>
<dbReference type="STRING" id="1169540.A0A0G4EJ64"/>
<dbReference type="InterPro" id="IPR037239">
    <property type="entry name" value="OSBP_sf"/>
</dbReference>
<comment type="similarity">
    <text evidence="1">Belongs to the OSBP family.</text>
</comment>
<reference evidence="8 9" key="1">
    <citation type="submission" date="2014-11" db="EMBL/GenBank/DDBJ databases">
        <authorList>
            <person name="Zhu J."/>
            <person name="Qi W."/>
            <person name="Song R."/>
        </authorList>
    </citation>
    <scope>NUCLEOTIDE SEQUENCE [LARGE SCALE GENOMIC DNA]</scope>
</reference>
<feature type="domain" description="PH" evidence="7">
    <location>
        <begin position="26"/>
        <end position="117"/>
    </location>
</feature>
<evidence type="ECO:0000256" key="5">
    <source>
        <dbReference type="ARBA" id="ARBA00023121"/>
    </source>
</evidence>
<feature type="region of interest" description="Disordered" evidence="6">
    <location>
        <begin position="725"/>
        <end position="775"/>
    </location>
</feature>
<dbReference type="FunFam" id="2.40.160.120:FF:000001">
    <property type="entry name" value="Oxysterol-binding protein"/>
    <property type="match status" value="1"/>
</dbReference>
<dbReference type="Pfam" id="PF00169">
    <property type="entry name" value="PH"/>
    <property type="match status" value="1"/>
</dbReference>
<keyword evidence="9" id="KW-1185">Reference proteome</keyword>
<dbReference type="Gene3D" id="3.30.70.3490">
    <property type="match status" value="1"/>
</dbReference>
<evidence type="ECO:0000256" key="1">
    <source>
        <dbReference type="ARBA" id="ARBA00008842"/>
    </source>
</evidence>
<dbReference type="GO" id="GO:0120009">
    <property type="term" value="P:intermembrane lipid transfer"/>
    <property type="evidence" value="ECO:0007669"/>
    <property type="project" value="UniProtKB-ARBA"/>
</dbReference>